<protein>
    <recommendedName>
        <fullName evidence="5">Peptidase M10 metallopeptidase domain-containing protein</fullName>
    </recommendedName>
</protein>
<evidence type="ECO:0000259" key="5">
    <source>
        <dbReference type="Pfam" id="PF00413"/>
    </source>
</evidence>
<dbReference type="AlphaFoldDB" id="A0A418M6U4"/>
<dbReference type="Gene3D" id="3.40.390.10">
    <property type="entry name" value="Collagenase (Catalytic Domain)"/>
    <property type="match status" value="1"/>
</dbReference>
<dbReference type="EMBL" id="QXED01000005">
    <property type="protein sequence ID" value="RIV21475.1"/>
    <property type="molecule type" value="Genomic_DNA"/>
</dbReference>
<comment type="caution">
    <text evidence="6">The sequence shown here is derived from an EMBL/GenBank/DDBJ whole genome shotgun (WGS) entry which is preliminary data.</text>
</comment>
<keyword evidence="2" id="KW-0479">Metal-binding</keyword>
<feature type="domain" description="Peptidase M10 metallopeptidase" evidence="5">
    <location>
        <begin position="68"/>
        <end position="215"/>
    </location>
</feature>
<dbReference type="InterPro" id="IPR024079">
    <property type="entry name" value="MetalloPept_cat_dom_sf"/>
</dbReference>
<accession>A0A418M6U4</accession>
<keyword evidence="3" id="KW-0378">Hydrolase</keyword>
<dbReference type="GO" id="GO:0004222">
    <property type="term" value="F:metalloendopeptidase activity"/>
    <property type="evidence" value="ECO:0007669"/>
    <property type="project" value="InterPro"/>
</dbReference>
<dbReference type="SUPFAM" id="SSF55486">
    <property type="entry name" value="Metalloproteases ('zincins'), catalytic domain"/>
    <property type="match status" value="1"/>
</dbReference>
<evidence type="ECO:0000313" key="7">
    <source>
        <dbReference type="Proteomes" id="UP000283523"/>
    </source>
</evidence>
<gene>
    <name evidence="6" type="ORF">DYU11_18915</name>
</gene>
<dbReference type="GO" id="GO:0031012">
    <property type="term" value="C:extracellular matrix"/>
    <property type="evidence" value="ECO:0007669"/>
    <property type="project" value="InterPro"/>
</dbReference>
<dbReference type="Pfam" id="PF00413">
    <property type="entry name" value="Peptidase_M10"/>
    <property type="match status" value="1"/>
</dbReference>
<keyword evidence="1" id="KW-0645">Protease</keyword>
<sequence>MLAYSTTSPLRYSAVSRQSALPRFALILLVLSALFVQCQEAPPDASPLVYVGTENAVARRPSTGCAFRYAIANTYSRLDNNTQREAIRAGLGVWQRLSPNVGFLELVDRPELTVRFADPSVVQAQAVQVPVGLVRGSALTVSALRQESNGSYAILLNSAYDWDPGALTKAVAYQAGVFLGMTSSSETGSLMSPLFVGQAVAPSKTDSLAINKLYTAPCKDLTSVSFLPCSLKVNNLITKTIKLDKQGTIAIKASGFINIGFFVSASGPEGKIDGGLGGGSLAPYNIVPDMFHAALMYKVDNELTWQYWSDKRTFQTNGRQYIDITFEVNDNDKGNNSGAYDVVIDYQ</sequence>
<organism evidence="6 7">
    <name type="scientific">Fibrisoma montanum</name>
    <dbReference type="NCBI Taxonomy" id="2305895"/>
    <lineage>
        <taxon>Bacteria</taxon>
        <taxon>Pseudomonadati</taxon>
        <taxon>Bacteroidota</taxon>
        <taxon>Cytophagia</taxon>
        <taxon>Cytophagales</taxon>
        <taxon>Spirosomataceae</taxon>
        <taxon>Fibrisoma</taxon>
    </lineage>
</organism>
<dbReference type="InterPro" id="IPR001818">
    <property type="entry name" value="Pept_M10_metallopeptidase"/>
</dbReference>
<dbReference type="GO" id="GO:0008270">
    <property type="term" value="F:zinc ion binding"/>
    <property type="evidence" value="ECO:0007669"/>
    <property type="project" value="InterPro"/>
</dbReference>
<dbReference type="GO" id="GO:0006508">
    <property type="term" value="P:proteolysis"/>
    <property type="evidence" value="ECO:0007669"/>
    <property type="project" value="UniProtKB-KW"/>
</dbReference>
<name>A0A418M6U4_9BACT</name>
<dbReference type="Proteomes" id="UP000283523">
    <property type="component" value="Unassembled WGS sequence"/>
</dbReference>
<evidence type="ECO:0000256" key="1">
    <source>
        <dbReference type="ARBA" id="ARBA00022670"/>
    </source>
</evidence>
<proteinExistence type="predicted"/>
<dbReference type="Gene3D" id="2.60.120.430">
    <property type="entry name" value="Galactose-binding lectin"/>
    <property type="match status" value="1"/>
</dbReference>
<dbReference type="OrthoDB" id="936469at2"/>
<evidence type="ECO:0000256" key="2">
    <source>
        <dbReference type="ARBA" id="ARBA00022723"/>
    </source>
</evidence>
<reference evidence="6 7" key="1">
    <citation type="submission" date="2018-08" db="EMBL/GenBank/DDBJ databases">
        <title>Fibrisoma montanum sp. nov., isolated from Danxia mountain soil.</title>
        <authorList>
            <person name="Huang Y."/>
        </authorList>
    </citation>
    <scope>NUCLEOTIDE SEQUENCE [LARGE SCALE GENOMIC DNA]</scope>
    <source>
        <strain evidence="6 7">HYT19</strain>
    </source>
</reference>
<keyword evidence="7" id="KW-1185">Reference proteome</keyword>
<evidence type="ECO:0000313" key="6">
    <source>
        <dbReference type="EMBL" id="RIV21475.1"/>
    </source>
</evidence>
<keyword evidence="4" id="KW-0862">Zinc</keyword>
<evidence type="ECO:0000256" key="4">
    <source>
        <dbReference type="ARBA" id="ARBA00022833"/>
    </source>
</evidence>
<evidence type="ECO:0000256" key="3">
    <source>
        <dbReference type="ARBA" id="ARBA00022801"/>
    </source>
</evidence>